<dbReference type="Proteomes" id="UP000279259">
    <property type="component" value="Unassembled WGS sequence"/>
</dbReference>
<organism evidence="2 3">
    <name type="scientific">Saitozyma podzolica</name>
    <dbReference type="NCBI Taxonomy" id="1890683"/>
    <lineage>
        <taxon>Eukaryota</taxon>
        <taxon>Fungi</taxon>
        <taxon>Dikarya</taxon>
        <taxon>Basidiomycota</taxon>
        <taxon>Agaricomycotina</taxon>
        <taxon>Tremellomycetes</taxon>
        <taxon>Tremellales</taxon>
        <taxon>Trimorphomycetaceae</taxon>
        <taxon>Saitozyma</taxon>
    </lineage>
</organism>
<feature type="compositionally biased region" description="Basic residues" evidence="1">
    <location>
        <begin position="231"/>
        <end position="241"/>
    </location>
</feature>
<protein>
    <submittedName>
        <fullName evidence="2">Uncharacterized protein</fullName>
    </submittedName>
</protein>
<sequence>MSTGATLHNDPTPTISLTATFLSCVGGEGEIDVPELWASRVTDFMWLTIMSEFGGTERRYVDHFKTYLETIDRLGSAANTAVERERTRTTVLTPCFNSEDIVELLRMAEDTSISISSDSLEITTIEMKPTRWRLRPSTFLRNTTYLRKRTLTSLEATARKFLQKMPGLTALEFSKPFNWEEAVTKLEDAKSALEALKKLKDIGDDDSEVISELHEITSGLAEHMPPASAPRKSKSNHRIGT</sequence>
<keyword evidence="3" id="KW-1185">Reference proteome</keyword>
<name>A0A427YLF2_9TREE</name>
<evidence type="ECO:0000256" key="1">
    <source>
        <dbReference type="SAM" id="MobiDB-lite"/>
    </source>
</evidence>
<feature type="region of interest" description="Disordered" evidence="1">
    <location>
        <begin position="218"/>
        <end position="241"/>
    </location>
</feature>
<accession>A0A427YLF2</accession>
<reference evidence="2 3" key="1">
    <citation type="submission" date="2018-11" db="EMBL/GenBank/DDBJ databases">
        <title>Genome sequence of Saitozyma podzolica DSM 27192.</title>
        <authorList>
            <person name="Aliyu H."/>
            <person name="Gorte O."/>
            <person name="Ochsenreither K."/>
        </authorList>
    </citation>
    <scope>NUCLEOTIDE SEQUENCE [LARGE SCALE GENOMIC DNA]</scope>
    <source>
        <strain evidence="2 3">DSM 27192</strain>
    </source>
</reference>
<dbReference type="AlphaFoldDB" id="A0A427YLF2"/>
<evidence type="ECO:0000313" key="3">
    <source>
        <dbReference type="Proteomes" id="UP000279259"/>
    </source>
</evidence>
<gene>
    <name evidence="2" type="ORF">EHS25_009241</name>
</gene>
<dbReference type="EMBL" id="RSCD01000007">
    <property type="protein sequence ID" value="RSH91871.1"/>
    <property type="molecule type" value="Genomic_DNA"/>
</dbReference>
<dbReference type="OrthoDB" id="10356507at2759"/>
<proteinExistence type="predicted"/>
<comment type="caution">
    <text evidence="2">The sequence shown here is derived from an EMBL/GenBank/DDBJ whole genome shotgun (WGS) entry which is preliminary data.</text>
</comment>
<evidence type="ECO:0000313" key="2">
    <source>
        <dbReference type="EMBL" id="RSH91871.1"/>
    </source>
</evidence>